<dbReference type="InterPro" id="IPR013783">
    <property type="entry name" value="Ig-like_fold"/>
</dbReference>
<dbReference type="FunFam" id="2.60.40.10:FF:000028">
    <property type="entry name" value="Neuronal cell adhesion molecule"/>
    <property type="match status" value="1"/>
</dbReference>
<feature type="non-terminal residue" evidence="4">
    <location>
        <position position="1"/>
    </location>
</feature>
<organism evidence="4 5">
    <name type="scientific">Geodia barretti</name>
    <name type="common">Barrett's horny sponge</name>
    <dbReference type="NCBI Taxonomy" id="519541"/>
    <lineage>
        <taxon>Eukaryota</taxon>
        <taxon>Metazoa</taxon>
        <taxon>Porifera</taxon>
        <taxon>Demospongiae</taxon>
        <taxon>Heteroscleromorpha</taxon>
        <taxon>Tetractinellida</taxon>
        <taxon>Astrophorina</taxon>
        <taxon>Geodiidae</taxon>
        <taxon>Geodia</taxon>
    </lineage>
</organism>
<dbReference type="Pfam" id="PF00041">
    <property type="entry name" value="fn3"/>
    <property type="match status" value="4"/>
</dbReference>
<dbReference type="PROSITE" id="PS50853">
    <property type="entry name" value="FN3"/>
    <property type="match status" value="4"/>
</dbReference>
<dbReference type="CDD" id="cd00063">
    <property type="entry name" value="FN3"/>
    <property type="match status" value="4"/>
</dbReference>
<feature type="domain" description="Fibronectin type-III" evidence="3">
    <location>
        <begin position="245"/>
        <end position="338"/>
    </location>
</feature>
<dbReference type="InterPro" id="IPR050991">
    <property type="entry name" value="ECM_Regulatory_Proteins"/>
</dbReference>
<dbReference type="InterPro" id="IPR036116">
    <property type="entry name" value="FN3_sf"/>
</dbReference>
<protein>
    <submittedName>
        <fullName evidence="4">Tyrosine-protein phosphatase Lar-like</fullName>
    </submittedName>
</protein>
<evidence type="ECO:0000259" key="3">
    <source>
        <dbReference type="PROSITE" id="PS50853"/>
    </source>
</evidence>
<proteinExistence type="predicted"/>
<dbReference type="EMBL" id="CASHTH010003937">
    <property type="protein sequence ID" value="CAI8051475.1"/>
    <property type="molecule type" value="Genomic_DNA"/>
</dbReference>
<dbReference type="PRINTS" id="PR00014">
    <property type="entry name" value="FNTYPEIII"/>
</dbReference>
<dbReference type="PANTHER" id="PTHR46708:SF2">
    <property type="entry name" value="FIBRONECTIN TYPE-III DOMAIN-CONTAINING PROTEIN"/>
    <property type="match status" value="1"/>
</dbReference>
<evidence type="ECO:0000256" key="2">
    <source>
        <dbReference type="SAM" id="MobiDB-lite"/>
    </source>
</evidence>
<feature type="domain" description="Fibronectin type-III" evidence="3">
    <location>
        <begin position="144"/>
        <end position="240"/>
    </location>
</feature>
<evidence type="ECO:0000256" key="1">
    <source>
        <dbReference type="ARBA" id="ARBA00022737"/>
    </source>
</evidence>
<name>A0AA35XHB1_GEOBA</name>
<dbReference type="Proteomes" id="UP001174909">
    <property type="component" value="Unassembled WGS sequence"/>
</dbReference>
<dbReference type="InterPro" id="IPR003961">
    <property type="entry name" value="FN3_dom"/>
</dbReference>
<dbReference type="SUPFAM" id="SSF49265">
    <property type="entry name" value="Fibronectin type III"/>
    <property type="match status" value="3"/>
</dbReference>
<keyword evidence="5" id="KW-1185">Reference proteome</keyword>
<feature type="domain" description="Fibronectin type-III" evidence="3">
    <location>
        <begin position="339"/>
        <end position="430"/>
    </location>
</feature>
<dbReference type="AlphaFoldDB" id="A0AA35XHB1"/>
<gene>
    <name evidence="4" type="ORF">GBAR_LOCUS28180</name>
</gene>
<dbReference type="PANTHER" id="PTHR46708">
    <property type="entry name" value="TENASCIN"/>
    <property type="match status" value="1"/>
</dbReference>
<keyword evidence="1" id="KW-0677">Repeat</keyword>
<feature type="compositionally biased region" description="Polar residues" evidence="2">
    <location>
        <begin position="39"/>
        <end position="48"/>
    </location>
</feature>
<evidence type="ECO:0000313" key="5">
    <source>
        <dbReference type="Proteomes" id="UP001174909"/>
    </source>
</evidence>
<sequence>MSPKEQTVLNDPVTAQYTHTLTVTTAGEYTCTVANNKPSSALSASTTVPGPPSPTAVTAVQDGPTSITVTWTPPSPLDGITGYTISYTGGGGNNETTVSGGNTMSHTLTGLTNGENYTISIVATTNGLSSAPVQATVGLVPSAPVLDSTPTVTTSTVTITGSVPSGSVVTGYVVQWQRDTSLVCPDLSDDGSIAVTSSSFTRRTITGLEPGNRYTITVTASNGAGSGPVSTAVTAMTEEAAPTGAPGPITLVTVTLNSATVQWGEVPCPQRNGEITNYTVTATKLGGMEEGTASVDADARQATISGLTRSTIYTVSVAAVNSAGTGPSTTLPVETPDGLTVSATGSSSTSLTVSWTLEDSLTATSYTISYSNTNNTDCFNDSRSDIPASGTSHTLDDLEEATEYSITVTATLTGNGGTQEGSTTATLLTA</sequence>
<evidence type="ECO:0000313" key="4">
    <source>
        <dbReference type="EMBL" id="CAI8051475.1"/>
    </source>
</evidence>
<accession>A0AA35XHB1</accession>
<feature type="domain" description="Fibronectin type-III" evidence="3">
    <location>
        <begin position="51"/>
        <end position="143"/>
    </location>
</feature>
<reference evidence="4" key="1">
    <citation type="submission" date="2023-03" db="EMBL/GenBank/DDBJ databases">
        <authorList>
            <person name="Steffen K."/>
            <person name="Cardenas P."/>
        </authorList>
    </citation>
    <scope>NUCLEOTIDE SEQUENCE</scope>
</reference>
<feature type="region of interest" description="Disordered" evidence="2">
    <location>
        <begin position="39"/>
        <end position="61"/>
    </location>
</feature>
<comment type="caution">
    <text evidence="4">The sequence shown here is derived from an EMBL/GenBank/DDBJ whole genome shotgun (WGS) entry which is preliminary data.</text>
</comment>
<dbReference type="SMART" id="SM00060">
    <property type="entry name" value="FN3"/>
    <property type="match status" value="4"/>
</dbReference>
<dbReference type="Gene3D" id="2.60.40.10">
    <property type="entry name" value="Immunoglobulins"/>
    <property type="match status" value="4"/>
</dbReference>